<gene>
    <name evidence="5" type="ORF">BBOH_0437</name>
</gene>
<dbReference type="Pfam" id="PF00356">
    <property type="entry name" value="LacI"/>
    <property type="match status" value="1"/>
</dbReference>
<dbReference type="SUPFAM" id="SSF47413">
    <property type="entry name" value="lambda repressor-like DNA-binding domains"/>
    <property type="match status" value="1"/>
</dbReference>
<reference evidence="5 6" key="1">
    <citation type="submission" date="2014-03" db="EMBL/GenBank/DDBJ databases">
        <title>Genomics of Bifidobacteria.</title>
        <authorList>
            <person name="Ventura M."/>
            <person name="Milani C."/>
            <person name="Lugli G.A."/>
        </authorList>
    </citation>
    <scope>NUCLEOTIDE SEQUENCE [LARGE SCALE GENOMIC DNA]</scope>
    <source>
        <strain evidence="5 6">DSM 22767</strain>
    </source>
</reference>
<organism evidence="5 6">
    <name type="scientific">Bifidobacterium bohemicum DSM 22767</name>
    <dbReference type="NCBI Taxonomy" id="1437606"/>
    <lineage>
        <taxon>Bacteria</taxon>
        <taxon>Bacillati</taxon>
        <taxon>Actinomycetota</taxon>
        <taxon>Actinomycetes</taxon>
        <taxon>Bifidobacteriales</taxon>
        <taxon>Bifidobacteriaceae</taxon>
        <taxon>Bifidobacterium</taxon>
    </lineage>
</organism>
<evidence type="ECO:0000256" key="1">
    <source>
        <dbReference type="ARBA" id="ARBA00023015"/>
    </source>
</evidence>
<keyword evidence="6" id="KW-1185">Reference proteome</keyword>
<dbReference type="InterPro" id="IPR028082">
    <property type="entry name" value="Peripla_BP_I"/>
</dbReference>
<dbReference type="Pfam" id="PF13377">
    <property type="entry name" value="Peripla_BP_3"/>
    <property type="match status" value="1"/>
</dbReference>
<dbReference type="Gene3D" id="1.10.260.40">
    <property type="entry name" value="lambda repressor-like DNA-binding domains"/>
    <property type="match status" value="1"/>
</dbReference>
<sequence>MPAHHRVSLKDVAEELGLSQTAVSFAINDKPGVSEETKNKVKQTAKRMGWSPVYAAQALSSSRTMTVGFMPSRSGGNLQTESFMLHFMAGLHDSLSRKGYGILYRPAQSLQEELNIYRDWSRRKRVDGVVLVDLRTEDPRPRLLDELGIPAVLAGGPDPNDLVPSLSIDDSGTMDRILRHLLDVGRTRIVYFSGDRDLDYSKMRVAAFNELATKYALEFSAVCYTNFDSQSAATQTCSMMNGGFAPDAFIYENETMAAASLRALERLSVSEQAPDNLRSMPGSPFPKNLPAIVSFEDSFVCTATYPSITAVHRDPGEYGKRVANLLIKRLMGESVSGSRRILQPSLVVRESTAGSSGISQ</sequence>
<evidence type="ECO:0000256" key="2">
    <source>
        <dbReference type="ARBA" id="ARBA00023125"/>
    </source>
</evidence>
<dbReference type="RefSeq" id="WP_033520505.1">
    <property type="nucleotide sequence ID" value="NZ_JDUS01000001.1"/>
</dbReference>
<dbReference type="Gene3D" id="3.40.50.2300">
    <property type="match status" value="2"/>
</dbReference>
<comment type="caution">
    <text evidence="5">The sequence shown here is derived from an EMBL/GenBank/DDBJ whole genome shotgun (WGS) entry which is preliminary data.</text>
</comment>
<dbReference type="InterPro" id="IPR010982">
    <property type="entry name" value="Lambda_DNA-bd_dom_sf"/>
</dbReference>
<proteinExistence type="predicted"/>
<accession>A0A086ZKB2</accession>
<dbReference type="STRING" id="1437606.BBOH_0437"/>
<evidence type="ECO:0000313" key="6">
    <source>
        <dbReference type="Proteomes" id="UP000029096"/>
    </source>
</evidence>
<evidence type="ECO:0000313" key="5">
    <source>
        <dbReference type="EMBL" id="KFI46962.1"/>
    </source>
</evidence>
<evidence type="ECO:0000259" key="4">
    <source>
        <dbReference type="PROSITE" id="PS50932"/>
    </source>
</evidence>
<keyword evidence="2" id="KW-0238">DNA-binding</keyword>
<dbReference type="PROSITE" id="PS50932">
    <property type="entry name" value="HTH_LACI_2"/>
    <property type="match status" value="1"/>
</dbReference>
<dbReference type="GO" id="GO:0000976">
    <property type="term" value="F:transcription cis-regulatory region binding"/>
    <property type="evidence" value="ECO:0007669"/>
    <property type="project" value="TreeGrafter"/>
</dbReference>
<dbReference type="SUPFAM" id="SSF53822">
    <property type="entry name" value="Periplasmic binding protein-like I"/>
    <property type="match status" value="1"/>
</dbReference>
<dbReference type="InterPro" id="IPR000843">
    <property type="entry name" value="HTH_LacI"/>
</dbReference>
<dbReference type="PANTHER" id="PTHR30146">
    <property type="entry name" value="LACI-RELATED TRANSCRIPTIONAL REPRESSOR"/>
    <property type="match status" value="1"/>
</dbReference>
<dbReference type="PANTHER" id="PTHR30146:SF155">
    <property type="entry name" value="ALANINE RACEMASE"/>
    <property type="match status" value="1"/>
</dbReference>
<dbReference type="GO" id="GO:0003700">
    <property type="term" value="F:DNA-binding transcription factor activity"/>
    <property type="evidence" value="ECO:0007669"/>
    <property type="project" value="TreeGrafter"/>
</dbReference>
<dbReference type="AlphaFoldDB" id="A0A086ZKB2"/>
<keyword evidence="3" id="KW-0804">Transcription</keyword>
<dbReference type="EMBL" id="JGYP01000001">
    <property type="protein sequence ID" value="KFI46962.1"/>
    <property type="molecule type" value="Genomic_DNA"/>
</dbReference>
<feature type="domain" description="HTH lacI-type" evidence="4">
    <location>
        <begin position="7"/>
        <end position="61"/>
    </location>
</feature>
<dbReference type="SMART" id="SM00354">
    <property type="entry name" value="HTH_LACI"/>
    <property type="match status" value="1"/>
</dbReference>
<keyword evidence="1" id="KW-0805">Transcription regulation</keyword>
<protein>
    <submittedName>
        <fullName evidence="5">LacI family transcriptional regulator</fullName>
    </submittedName>
</protein>
<dbReference type="eggNOG" id="COG1609">
    <property type="taxonomic scope" value="Bacteria"/>
</dbReference>
<dbReference type="CDD" id="cd01392">
    <property type="entry name" value="HTH_LacI"/>
    <property type="match status" value="1"/>
</dbReference>
<evidence type="ECO:0000256" key="3">
    <source>
        <dbReference type="ARBA" id="ARBA00023163"/>
    </source>
</evidence>
<dbReference type="InterPro" id="IPR046335">
    <property type="entry name" value="LacI/GalR-like_sensor"/>
</dbReference>
<name>A0A086ZKB2_9BIFI</name>
<dbReference type="Proteomes" id="UP000029096">
    <property type="component" value="Unassembled WGS sequence"/>
</dbReference>